<evidence type="ECO:0000256" key="2">
    <source>
        <dbReference type="SAM" id="MobiDB-lite"/>
    </source>
</evidence>
<keyword evidence="5" id="KW-1185">Reference proteome</keyword>
<dbReference type="Proteomes" id="UP000700596">
    <property type="component" value="Unassembled WGS sequence"/>
</dbReference>
<dbReference type="OrthoDB" id="443402at2759"/>
<dbReference type="InterPro" id="IPR056884">
    <property type="entry name" value="NPHP3-like_N"/>
</dbReference>
<name>A0A9P9IE99_9PLEO</name>
<dbReference type="EMBL" id="JAGMWT010000013">
    <property type="protein sequence ID" value="KAH7117586.1"/>
    <property type="molecule type" value="Genomic_DNA"/>
</dbReference>
<evidence type="ECO:0000313" key="5">
    <source>
        <dbReference type="Proteomes" id="UP000700596"/>
    </source>
</evidence>
<dbReference type="InterPro" id="IPR027417">
    <property type="entry name" value="P-loop_NTPase"/>
</dbReference>
<keyword evidence="1" id="KW-0677">Repeat</keyword>
<organism evidence="4 5">
    <name type="scientific">Dendryphion nanum</name>
    <dbReference type="NCBI Taxonomy" id="256645"/>
    <lineage>
        <taxon>Eukaryota</taxon>
        <taxon>Fungi</taxon>
        <taxon>Dikarya</taxon>
        <taxon>Ascomycota</taxon>
        <taxon>Pezizomycotina</taxon>
        <taxon>Dothideomycetes</taxon>
        <taxon>Pleosporomycetidae</taxon>
        <taxon>Pleosporales</taxon>
        <taxon>Torulaceae</taxon>
        <taxon>Dendryphion</taxon>
    </lineage>
</organism>
<sequence length="925" mass="106427">MEPFSALAVANSAVQFIDFTCKVLAESYKLRTSTKDQLGEYETVVNVTTQLRDISLDLATHAGNHQGTSNLSQDDKNLQELCQSCHSISVQLLGALDKLKVNCGSSKWDTFRQAFCTVWSREEIEALERKLDKFRQQLVVGILVSLRHMTLDAQTHNEHVRSTTREIQQDNKNLGQLFLKHTSDSKRWQSDLLQAIRASHGQESAYDSVPPFHRLIDSYRSSCAYEFQTILLQRLQYKEIRDRYERIKDAHKSTFEWIFENFKKNDHQWQNFADFLQNDTDLFWITGKAGAGKSTLMKFLSEHPRTRQLLGTTSVPDAKSLELVCAGFYFWNSGTAIQMSKEALLRTLLHETLKSCQPQIPIIFPDLWEAYYLLNTTVPDRWMWSELVSGFHRLVRLPGKKFFFLVDGLDEFSNDASELVYLIDFLKSLAEHDNVKLCVSSRPWPVFEDAFERSPSLKIEDLTFKDIENYVYDHLLEHPGYSDLAIDQPTYTCSLANRITRKSEGVFLWVNLVLKSLLFGITDGDQTADLDARLASLPSDLEELFHKMLNSMNPLHKRQGCQLLVLFRLWKNNGISIRVSNNEDEECRTGQPLGGLPLIQMYLADSNDLYSVINSPLQEYTSEEIASKSERMRRRLNSRCKGLLECRSQDDHEASVYWLHRTVADFIYRHETWSWILKEAGGDTFHPAVNYCASFLHRLKRLPRSPIWSVGNIVTVIVSFSNLSVRTSNGITAHPLVSILEELDKSIRQLIELRPEIWSLSGDKYHSCIDRLVDLDLRGYPASFLNVAVHNSMDWYIQEQMLRKKLTVFQPSATPLLLCASKLCYNDCKRGRIPDVTMVETLLKCGLDPNVSVKGQSLMSMLERRIDSGEGSHDGIWWEAHNLLMQYGGKKKSEAKEEHGAKEISEAKKNRRSKRQTFFGLYQRF</sequence>
<feature type="compositionally biased region" description="Basic and acidic residues" evidence="2">
    <location>
        <begin position="892"/>
        <end position="908"/>
    </location>
</feature>
<dbReference type="SUPFAM" id="SSF52540">
    <property type="entry name" value="P-loop containing nucleoside triphosphate hydrolases"/>
    <property type="match status" value="1"/>
</dbReference>
<dbReference type="AlphaFoldDB" id="A0A9P9IE99"/>
<dbReference type="PANTHER" id="PTHR10039">
    <property type="entry name" value="AMELOGENIN"/>
    <property type="match status" value="1"/>
</dbReference>
<evidence type="ECO:0000256" key="1">
    <source>
        <dbReference type="ARBA" id="ARBA00022737"/>
    </source>
</evidence>
<feature type="region of interest" description="Disordered" evidence="2">
    <location>
        <begin position="892"/>
        <end position="916"/>
    </location>
</feature>
<proteinExistence type="predicted"/>
<dbReference type="Pfam" id="PF24883">
    <property type="entry name" value="NPHP3_N"/>
    <property type="match status" value="1"/>
</dbReference>
<dbReference type="Gene3D" id="3.40.50.300">
    <property type="entry name" value="P-loop containing nucleotide triphosphate hydrolases"/>
    <property type="match status" value="1"/>
</dbReference>
<dbReference type="Pfam" id="PF25053">
    <property type="entry name" value="DUF7791"/>
    <property type="match status" value="1"/>
</dbReference>
<evidence type="ECO:0000259" key="3">
    <source>
        <dbReference type="PROSITE" id="PS50837"/>
    </source>
</evidence>
<evidence type="ECO:0000313" key="4">
    <source>
        <dbReference type="EMBL" id="KAH7117586.1"/>
    </source>
</evidence>
<reference evidence="4" key="1">
    <citation type="journal article" date="2021" name="Nat. Commun.">
        <title>Genetic determinants of endophytism in the Arabidopsis root mycobiome.</title>
        <authorList>
            <person name="Mesny F."/>
            <person name="Miyauchi S."/>
            <person name="Thiergart T."/>
            <person name="Pickel B."/>
            <person name="Atanasova L."/>
            <person name="Karlsson M."/>
            <person name="Huettel B."/>
            <person name="Barry K.W."/>
            <person name="Haridas S."/>
            <person name="Chen C."/>
            <person name="Bauer D."/>
            <person name="Andreopoulos W."/>
            <person name="Pangilinan J."/>
            <person name="LaButti K."/>
            <person name="Riley R."/>
            <person name="Lipzen A."/>
            <person name="Clum A."/>
            <person name="Drula E."/>
            <person name="Henrissat B."/>
            <person name="Kohler A."/>
            <person name="Grigoriev I.V."/>
            <person name="Martin F.M."/>
            <person name="Hacquard S."/>
        </authorList>
    </citation>
    <scope>NUCLEOTIDE SEQUENCE</scope>
    <source>
        <strain evidence="4">MPI-CAGE-CH-0243</strain>
    </source>
</reference>
<dbReference type="PROSITE" id="PS50837">
    <property type="entry name" value="NACHT"/>
    <property type="match status" value="1"/>
</dbReference>
<dbReference type="InterPro" id="IPR007111">
    <property type="entry name" value="NACHT_NTPase"/>
</dbReference>
<gene>
    <name evidence="4" type="ORF">B0J11DRAFT_617455</name>
</gene>
<protein>
    <recommendedName>
        <fullName evidence="3">NACHT domain-containing protein</fullName>
    </recommendedName>
</protein>
<dbReference type="PANTHER" id="PTHR10039:SF5">
    <property type="entry name" value="NACHT DOMAIN-CONTAINING PROTEIN"/>
    <property type="match status" value="1"/>
</dbReference>
<accession>A0A9P9IE99</accession>
<feature type="domain" description="NACHT" evidence="3">
    <location>
        <begin position="281"/>
        <end position="443"/>
    </location>
</feature>
<dbReference type="InterPro" id="IPR056693">
    <property type="entry name" value="DUF7791"/>
</dbReference>
<comment type="caution">
    <text evidence="4">The sequence shown here is derived from an EMBL/GenBank/DDBJ whole genome shotgun (WGS) entry which is preliminary data.</text>
</comment>